<evidence type="ECO:0000259" key="9">
    <source>
        <dbReference type="PROSITE" id="PS50110"/>
    </source>
</evidence>
<feature type="modified residue" description="4-aspartylphosphate" evidence="6">
    <location>
        <position position="596"/>
    </location>
</feature>
<evidence type="ECO:0000313" key="12">
    <source>
        <dbReference type="EMBL" id="MBK6004776.1"/>
    </source>
</evidence>
<dbReference type="SMART" id="SM00086">
    <property type="entry name" value="PAC"/>
    <property type="match status" value="2"/>
</dbReference>
<gene>
    <name evidence="12" type="ORF">JJB11_01620</name>
</gene>
<proteinExistence type="predicted"/>
<comment type="caution">
    <text evidence="12">The sequence shown here is derived from an EMBL/GenBank/DDBJ whole genome shotgun (WGS) entry which is preliminary data.</text>
</comment>
<dbReference type="InterPro" id="IPR000700">
    <property type="entry name" value="PAS-assoc_C"/>
</dbReference>
<dbReference type="InterPro" id="IPR035965">
    <property type="entry name" value="PAS-like_dom_sf"/>
</dbReference>
<dbReference type="PROSITE" id="PS50113">
    <property type="entry name" value="PAC"/>
    <property type="match status" value="1"/>
</dbReference>
<dbReference type="SUPFAM" id="SSF55874">
    <property type="entry name" value="ATPase domain of HSP90 chaperone/DNA topoisomerase II/histidine kinase"/>
    <property type="match status" value="2"/>
</dbReference>
<dbReference type="Gene3D" id="3.30.450.40">
    <property type="match status" value="1"/>
</dbReference>
<dbReference type="SMART" id="SM00448">
    <property type="entry name" value="REC"/>
    <property type="match status" value="1"/>
</dbReference>
<dbReference type="Gene3D" id="3.40.50.2300">
    <property type="match status" value="1"/>
</dbReference>
<evidence type="ECO:0000256" key="3">
    <source>
        <dbReference type="ARBA" id="ARBA00022553"/>
    </source>
</evidence>
<evidence type="ECO:0000259" key="10">
    <source>
        <dbReference type="PROSITE" id="PS50112"/>
    </source>
</evidence>
<dbReference type="NCBIfam" id="TIGR00229">
    <property type="entry name" value="sensory_box"/>
    <property type="match status" value="1"/>
</dbReference>
<evidence type="ECO:0000259" key="11">
    <source>
        <dbReference type="PROSITE" id="PS50113"/>
    </source>
</evidence>
<feature type="domain" description="PAC" evidence="11">
    <location>
        <begin position="928"/>
        <end position="980"/>
    </location>
</feature>
<keyword evidence="13" id="KW-1185">Reference proteome</keyword>
<dbReference type="CDD" id="cd00082">
    <property type="entry name" value="HisKA"/>
    <property type="match status" value="1"/>
</dbReference>
<dbReference type="Pfam" id="PF13185">
    <property type="entry name" value="GAF_2"/>
    <property type="match status" value="1"/>
</dbReference>
<dbReference type="Gene3D" id="1.10.287.130">
    <property type="match status" value="1"/>
</dbReference>
<evidence type="ECO:0000256" key="1">
    <source>
        <dbReference type="ARBA" id="ARBA00000085"/>
    </source>
</evidence>
<dbReference type="CDD" id="cd00130">
    <property type="entry name" value="PAS"/>
    <property type="match status" value="1"/>
</dbReference>
<evidence type="ECO:0000313" key="13">
    <source>
        <dbReference type="Proteomes" id="UP000630528"/>
    </source>
</evidence>
<dbReference type="InterPro" id="IPR000014">
    <property type="entry name" value="PAS"/>
</dbReference>
<keyword evidence="7" id="KW-0175">Coiled coil</keyword>
<evidence type="ECO:0000256" key="4">
    <source>
        <dbReference type="ARBA" id="ARBA00022679"/>
    </source>
</evidence>
<dbReference type="Pfam" id="PF02518">
    <property type="entry name" value="HATPase_c"/>
    <property type="match status" value="1"/>
</dbReference>
<dbReference type="SMART" id="SM00065">
    <property type="entry name" value="GAF"/>
    <property type="match status" value="1"/>
</dbReference>
<dbReference type="InterPro" id="IPR036097">
    <property type="entry name" value="HisK_dim/P_sf"/>
</dbReference>
<organism evidence="12 13">
    <name type="scientific">Ramlibacter ginsenosidimutans</name>
    <dbReference type="NCBI Taxonomy" id="502333"/>
    <lineage>
        <taxon>Bacteria</taxon>
        <taxon>Pseudomonadati</taxon>
        <taxon>Pseudomonadota</taxon>
        <taxon>Betaproteobacteria</taxon>
        <taxon>Burkholderiales</taxon>
        <taxon>Comamonadaceae</taxon>
        <taxon>Ramlibacter</taxon>
    </lineage>
</organism>
<evidence type="ECO:0000256" key="2">
    <source>
        <dbReference type="ARBA" id="ARBA00012438"/>
    </source>
</evidence>
<dbReference type="SUPFAM" id="SSF55785">
    <property type="entry name" value="PYP-like sensor domain (PAS domain)"/>
    <property type="match status" value="2"/>
</dbReference>
<dbReference type="Pfam" id="PF00512">
    <property type="entry name" value="HisKA"/>
    <property type="match status" value="1"/>
</dbReference>
<dbReference type="Gene3D" id="3.30.565.10">
    <property type="entry name" value="Histidine kinase-like ATPase, C-terminal domain"/>
    <property type="match status" value="2"/>
</dbReference>
<dbReference type="Gene3D" id="3.30.450.20">
    <property type="entry name" value="PAS domain"/>
    <property type="match status" value="2"/>
</dbReference>
<dbReference type="EMBL" id="JAEPWM010000001">
    <property type="protein sequence ID" value="MBK6004776.1"/>
    <property type="molecule type" value="Genomic_DNA"/>
</dbReference>
<dbReference type="Pfam" id="PF08447">
    <property type="entry name" value="PAS_3"/>
    <property type="match status" value="1"/>
</dbReference>
<sequence length="1223" mass="132669">MTSNPAAASVPRRAACLRGAGEMAAIMRSFDWGATALGAVEGWPHSLCTAVRILLGSRQGMWLIWGPEQVFLYNDAWRNMTMAERHPWALGRPAAEVWSDVWPAVQERIAPLLATGDAGSDYELMLLMQRGDRLEETYHTVSYCPLPDDDGHIAGLLCIGVDDTARVLQERRLHCLRETAAIVASPQPEDAMAATLQQALGRCARDLPFTLAYLFDGGGEARLACTSGIARGHPGAPECIAASDAVPWPAAAVRHGGTLVLDDLAGLGELPRGAWDRPPAAAALVSYTPSWQQQAAGFMVVGLQPYQPWDTSYQEFVQQLADRVCAGLSVARSHANGNVDAKAAAPAVAAGRSGRGHQRRALRGARAEVAQMRRSMERLRELAHTLADFSPPGEDRGDAAKETVTLSAYTTELASLFRDTIESAELRLVVDCPPLAEPVDVDPALWEKLVLQLLSNAREVTSAGAITLGLRRVGRAIELTVADTGSGVPARKVPPLQELARLLGATVRVDSGEGRGSSFTVVLPADRIPAGGAAARGAPSRPPAAAARILVADDDPDMRRYLHRLLGTHYHVQAFAVATAALAAARAMVPDLVLVDALLPDLDGAAFARVLRADPRTRGVPVIQLTAPMRRNAASGDNGAEDRLVKPFTAQELLARVRARLELARMQREAAAREQALSATSEEAEGMKRLHEFSSRLLTINGLQPLLEEVLDATMALHGADFGVVQQVDVASGGLVIVAQRNLPQAFLTHFARVHDDSTVSGRAMRRLERVIVEDVLADPPFARHRAIAETAGVRGVQSTPLVSRKGELLGVISTQFRQPRRFSVTELRFTDLYARHAADIVERSRAEEALRASEERFRRYFDLGLIGMALTSPGKGCLEVNDELCRIFGYPREELMRLRWPELTHPDDLAADEVQFGRVIAGEQDGYVLEKRFIRKDGQLVWCTMAAQCVRAADGSVEFLVALVQDMTERLQSDEALRGAREQLTHVARVAAMGELVASIAHEINQPLAAIVANGHATARWLAAQPPNHGEAEAAVQRIVADAHRVSEFVVGIRRFVRRSEAQRAPVDLHALVYEVARMLEPEARTRGVRLQIEPFRGEAIPVDGNRVQLQQVILNLAMNGFDAMASRAQAQRCLRIAVEFEAEAEAEADDSRTVRVDVCDSGHGVPPLERERIFDAFHTTKPAGMGLGLAISRSIIDAHGGRLWCTPNPGGGETFSFTLPT</sequence>
<dbReference type="InterPro" id="IPR001789">
    <property type="entry name" value="Sig_transdc_resp-reg_receiver"/>
</dbReference>
<keyword evidence="3 6" id="KW-0597">Phosphoprotein</keyword>
<dbReference type="EC" id="2.7.13.3" evidence="2"/>
<reference evidence="12" key="2">
    <citation type="submission" date="2021-01" db="EMBL/GenBank/DDBJ databases">
        <authorList>
            <person name="Kang M."/>
        </authorList>
    </citation>
    <scope>NUCLEOTIDE SEQUENCE</scope>
    <source>
        <strain evidence="12">KACC 17527</strain>
    </source>
</reference>
<dbReference type="Pfam" id="PF00072">
    <property type="entry name" value="Response_reg"/>
    <property type="match status" value="1"/>
</dbReference>
<name>A0A934WKR8_9BURK</name>
<protein>
    <recommendedName>
        <fullName evidence="2">histidine kinase</fullName>
        <ecNumber evidence="2">2.7.13.3</ecNumber>
    </recommendedName>
</protein>
<feature type="domain" description="Histidine kinase" evidence="8">
    <location>
        <begin position="1000"/>
        <end position="1223"/>
    </location>
</feature>
<evidence type="ECO:0000256" key="5">
    <source>
        <dbReference type="ARBA" id="ARBA00022777"/>
    </source>
</evidence>
<evidence type="ECO:0000256" key="6">
    <source>
        <dbReference type="PROSITE-ProRule" id="PRU00169"/>
    </source>
</evidence>
<dbReference type="GO" id="GO:0000155">
    <property type="term" value="F:phosphorelay sensor kinase activity"/>
    <property type="evidence" value="ECO:0007669"/>
    <property type="project" value="InterPro"/>
</dbReference>
<evidence type="ECO:0000256" key="7">
    <source>
        <dbReference type="SAM" id="Coils"/>
    </source>
</evidence>
<dbReference type="InterPro" id="IPR003018">
    <property type="entry name" value="GAF"/>
</dbReference>
<dbReference type="PROSITE" id="PS50110">
    <property type="entry name" value="RESPONSE_REGULATORY"/>
    <property type="match status" value="1"/>
</dbReference>
<dbReference type="InterPro" id="IPR005467">
    <property type="entry name" value="His_kinase_dom"/>
</dbReference>
<dbReference type="InterPro" id="IPR011006">
    <property type="entry name" value="CheY-like_superfamily"/>
</dbReference>
<dbReference type="InterPro" id="IPR036890">
    <property type="entry name" value="HATPase_C_sf"/>
</dbReference>
<keyword evidence="4" id="KW-0808">Transferase</keyword>
<evidence type="ECO:0000259" key="8">
    <source>
        <dbReference type="PROSITE" id="PS50109"/>
    </source>
</evidence>
<feature type="coiled-coil region" evidence="7">
    <location>
        <begin position="654"/>
        <end position="683"/>
    </location>
</feature>
<feature type="domain" description="Histidine kinase" evidence="8">
    <location>
        <begin position="372"/>
        <end position="527"/>
    </location>
</feature>
<dbReference type="PANTHER" id="PTHR43547:SF2">
    <property type="entry name" value="HYBRID SIGNAL TRANSDUCTION HISTIDINE KINASE C"/>
    <property type="match status" value="1"/>
</dbReference>
<dbReference type="SMART" id="SM00387">
    <property type="entry name" value="HATPase_c"/>
    <property type="match status" value="2"/>
</dbReference>
<dbReference type="InterPro" id="IPR013655">
    <property type="entry name" value="PAS_fold_3"/>
</dbReference>
<dbReference type="SMART" id="SM00091">
    <property type="entry name" value="PAS"/>
    <property type="match status" value="1"/>
</dbReference>
<keyword evidence="5" id="KW-0418">Kinase</keyword>
<dbReference type="Proteomes" id="UP000630528">
    <property type="component" value="Unassembled WGS sequence"/>
</dbReference>
<dbReference type="PRINTS" id="PR00344">
    <property type="entry name" value="BCTRLSENSOR"/>
</dbReference>
<dbReference type="AlphaFoldDB" id="A0A934WKR8"/>
<accession>A0A934WKR8</accession>
<dbReference type="InterPro" id="IPR004358">
    <property type="entry name" value="Sig_transdc_His_kin-like_C"/>
</dbReference>
<feature type="domain" description="PAS" evidence="10">
    <location>
        <begin position="854"/>
        <end position="924"/>
    </location>
</feature>
<comment type="catalytic activity">
    <reaction evidence="1">
        <text>ATP + protein L-histidine = ADP + protein N-phospho-L-histidine.</text>
        <dbReference type="EC" id="2.7.13.3"/>
    </reaction>
</comment>
<dbReference type="SUPFAM" id="SSF55781">
    <property type="entry name" value="GAF domain-like"/>
    <property type="match status" value="2"/>
</dbReference>
<reference evidence="12" key="1">
    <citation type="journal article" date="2012" name="J. Microbiol. Biotechnol.">
        <title>Ramlibacter ginsenosidimutans sp. nov., with ginsenoside-converting activity.</title>
        <authorList>
            <person name="Wang L."/>
            <person name="An D.S."/>
            <person name="Kim S.G."/>
            <person name="Jin F.X."/>
            <person name="Kim S.C."/>
            <person name="Lee S.T."/>
            <person name="Im W.T."/>
        </authorList>
    </citation>
    <scope>NUCLEOTIDE SEQUENCE</scope>
    <source>
        <strain evidence="12">KACC 17527</strain>
    </source>
</reference>
<dbReference type="InterPro" id="IPR001610">
    <property type="entry name" value="PAC"/>
</dbReference>
<dbReference type="SUPFAM" id="SSF52172">
    <property type="entry name" value="CheY-like"/>
    <property type="match status" value="1"/>
</dbReference>
<dbReference type="PROSITE" id="PS50112">
    <property type="entry name" value="PAS"/>
    <property type="match status" value="1"/>
</dbReference>
<dbReference type="PROSITE" id="PS50109">
    <property type="entry name" value="HIS_KIN"/>
    <property type="match status" value="2"/>
</dbReference>
<dbReference type="SMART" id="SM00388">
    <property type="entry name" value="HisKA"/>
    <property type="match status" value="1"/>
</dbReference>
<dbReference type="PANTHER" id="PTHR43547">
    <property type="entry name" value="TWO-COMPONENT HISTIDINE KINASE"/>
    <property type="match status" value="1"/>
</dbReference>
<dbReference type="InterPro" id="IPR029016">
    <property type="entry name" value="GAF-like_dom_sf"/>
</dbReference>
<dbReference type="RefSeq" id="WP_201166156.1">
    <property type="nucleotide sequence ID" value="NZ_JAEPWM010000001.1"/>
</dbReference>
<dbReference type="InterPro" id="IPR003661">
    <property type="entry name" value="HisK_dim/P_dom"/>
</dbReference>
<feature type="domain" description="Response regulatory" evidence="9">
    <location>
        <begin position="548"/>
        <end position="661"/>
    </location>
</feature>
<dbReference type="Pfam" id="PF13426">
    <property type="entry name" value="PAS_9"/>
    <property type="match status" value="1"/>
</dbReference>
<dbReference type="SUPFAM" id="SSF47384">
    <property type="entry name" value="Homodimeric domain of signal transducing histidine kinase"/>
    <property type="match status" value="1"/>
</dbReference>
<dbReference type="InterPro" id="IPR003594">
    <property type="entry name" value="HATPase_dom"/>
</dbReference>